<dbReference type="EMBL" id="KZ303504">
    <property type="protein sequence ID" value="PIA15801.1"/>
    <property type="molecule type" value="Genomic_DNA"/>
</dbReference>
<evidence type="ECO:0000256" key="2">
    <source>
        <dbReference type="ARBA" id="ARBA00022679"/>
    </source>
</evidence>
<protein>
    <submittedName>
        <fullName evidence="9">MBOAT-domain-containing protein</fullName>
    </submittedName>
</protein>
<evidence type="ECO:0000256" key="8">
    <source>
        <dbReference type="SAM" id="Phobius"/>
    </source>
</evidence>
<keyword evidence="4 8" id="KW-1133">Transmembrane helix</keyword>
<feature type="transmembrane region" description="Helical" evidence="8">
    <location>
        <begin position="130"/>
        <end position="149"/>
    </location>
</feature>
<evidence type="ECO:0000256" key="4">
    <source>
        <dbReference type="ARBA" id="ARBA00022989"/>
    </source>
</evidence>
<dbReference type="STRING" id="763665.A0A2G5B9W3"/>
<sequence>MSSTKHLFSIGTTVLLFGLVQEQYYGLAHLAVGSMVIYVLIRCMKGAYMPQTVFLVAMLHLSFSHIRRQLHERSSRRVELDYTGAQMVFVIKVTSLAFCIHDGRRCLSRSAFSALFPYQRKNAIAQVPDLLEYLGYIFFFPGFAVGPAFEMATYRQMVSLDTKHVRRQLAVRAYRRLAESIFWMIVYVVYSDTFTFANLAMRQFYARRSFISAALYLCITGVVVRAAYYTAWKMSEGACILTGLGFDGYDEHGNPRWMDIANIHVRDVELGSSIKQLIDNWNIGTNTWLRNHVYLRIISPSATGARVSSTKANILTFLVSAWWHGFYPGYYLTFVLGALAASSARTLRRNLHPLVAHSSNSKPSRANAFRTIIKAVYDVCGWLMSKYTLDFVVAPFMILSLHPALLMWKLNYCAVPLGILVIFILFNLLGAGRYLRRVAGLPQPQQLGSPFGDKKGIPQRLTGAPRNSSDMDKDKYIYQRDA</sequence>
<dbReference type="Pfam" id="PF03062">
    <property type="entry name" value="MBOAT"/>
    <property type="match status" value="1"/>
</dbReference>
<accession>A0A2G5B9W3</accession>
<proteinExistence type="predicted"/>
<feature type="transmembrane region" description="Helical" evidence="8">
    <location>
        <begin position="24"/>
        <end position="41"/>
    </location>
</feature>
<keyword evidence="3 8" id="KW-0812">Transmembrane</keyword>
<evidence type="ECO:0000256" key="3">
    <source>
        <dbReference type="ARBA" id="ARBA00022692"/>
    </source>
</evidence>
<dbReference type="GO" id="GO:0005783">
    <property type="term" value="C:endoplasmic reticulum"/>
    <property type="evidence" value="ECO:0007669"/>
    <property type="project" value="TreeGrafter"/>
</dbReference>
<dbReference type="InterPro" id="IPR004299">
    <property type="entry name" value="MBOAT_fam"/>
</dbReference>
<evidence type="ECO:0000313" key="10">
    <source>
        <dbReference type="Proteomes" id="UP000242474"/>
    </source>
</evidence>
<feature type="transmembrane region" description="Helical" evidence="8">
    <location>
        <begin position="181"/>
        <end position="201"/>
    </location>
</feature>
<gene>
    <name evidence="9" type="ORF">COEREDRAFT_81737</name>
</gene>
<evidence type="ECO:0000256" key="6">
    <source>
        <dbReference type="ARBA" id="ARBA00023315"/>
    </source>
</evidence>
<feature type="compositionally biased region" description="Basic and acidic residues" evidence="7">
    <location>
        <begin position="469"/>
        <end position="482"/>
    </location>
</feature>
<dbReference type="AlphaFoldDB" id="A0A2G5B9W3"/>
<evidence type="ECO:0000256" key="7">
    <source>
        <dbReference type="SAM" id="MobiDB-lite"/>
    </source>
</evidence>
<dbReference type="GO" id="GO:0016020">
    <property type="term" value="C:membrane"/>
    <property type="evidence" value="ECO:0007669"/>
    <property type="project" value="UniProtKB-SubCell"/>
</dbReference>
<dbReference type="GO" id="GO:0046474">
    <property type="term" value="P:glycerophospholipid biosynthetic process"/>
    <property type="evidence" value="ECO:0007669"/>
    <property type="project" value="TreeGrafter"/>
</dbReference>
<feature type="transmembrane region" description="Helical" evidence="8">
    <location>
        <begin position="387"/>
        <end position="408"/>
    </location>
</feature>
<dbReference type="PANTHER" id="PTHR13906:SF4">
    <property type="entry name" value="LYSOPHOSPHOLIPID ACYLTRANSFERASE 6"/>
    <property type="match status" value="1"/>
</dbReference>
<feature type="transmembrane region" description="Helical" evidence="8">
    <location>
        <begin position="414"/>
        <end position="435"/>
    </location>
</feature>
<keyword evidence="6" id="KW-0012">Acyltransferase</keyword>
<dbReference type="InterPro" id="IPR049941">
    <property type="entry name" value="LPLAT_7/PORCN-like"/>
</dbReference>
<evidence type="ECO:0000313" key="9">
    <source>
        <dbReference type="EMBL" id="PIA15801.1"/>
    </source>
</evidence>
<feature type="region of interest" description="Disordered" evidence="7">
    <location>
        <begin position="446"/>
        <end position="482"/>
    </location>
</feature>
<dbReference type="GO" id="GO:0030258">
    <property type="term" value="P:lipid modification"/>
    <property type="evidence" value="ECO:0007669"/>
    <property type="project" value="TreeGrafter"/>
</dbReference>
<dbReference type="Proteomes" id="UP000242474">
    <property type="component" value="Unassembled WGS sequence"/>
</dbReference>
<reference evidence="9 10" key="1">
    <citation type="journal article" date="2015" name="Genome Biol. Evol.">
        <title>Phylogenomic analyses indicate that early fungi evolved digesting cell walls of algal ancestors of land plants.</title>
        <authorList>
            <person name="Chang Y."/>
            <person name="Wang S."/>
            <person name="Sekimoto S."/>
            <person name="Aerts A.L."/>
            <person name="Choi C."/>
            <person name="Clum A."/>
            <person name="LaButti K.M."/>
            <person name="Lindquist E.A."/>
            <person name="Yee Ngan C."/>
            <person name="Ohm R.A."/>
            <person name="Salamov A.A."/>
            <person name="Grigoriev I.V."/>
            <person name="Spatafora J.W."/>
            <person name="Berbee M.L."/>
        </authorList>
    </citation>
    <scope>NUCLEOTIDE SEQUENCE [LARGE SCALE GENOMIC DNA]</scope>
    <source>
        <strain evidence="9 10">NRRL 1564</strain>
    </source>
</reference>
<dbReference type="GO" id="GO:0003841">
    <property type="term" value="F:1-acylglycerol-3-phosphate O-acyltransferase activity"/>
    <property type="evidence" value="ECO:0007669"/>
    <property type="project" value="TreeGrafter"/>
</dbReference>
<dbReference type="GO" id="GO:0047184">
    <property type="term" value="F:1-acylglycerophosphocholine O-acyltransferase activity"/>
    <property type="evidence" value="ECO:0007669"/>
    <property type="project" value="TreeGrafter"/>
</dbReference>
<dbReference type="PANTHER" id="PTHR13906">
    <property type="entry name" value="PORCUPINE"/>
    <property type="match status" value="1"/>
</dbReference>
<keyword evidence="5 8" id="KW-0472">Membrane</keyword>
<evidence type="ECO:0000256" key="5">
    <source>
        <dbReference type="ARBA" id="ARBA00023136"/>
    </source>
</evidence>
<keyword evidence="10" id="KW-1185">Reference proteome</keyword>
<evidence type="ECO:0000256" key="1">
    <source>
        <dbReference type="ARBA" id="ARBA00004141"/>
    </source>
</evidence>
<dbReference type="OrthoDB" id="286734at2759"/>
<name>A0A2G5B9W3_COERN</name>
<feature type="transmembrane region" description="Helical" evidence="8">
    <location>
        <begin position="213"/>
        <end position="231"/>
    </location>
</feature>
<feature type="transmembrane region" description="Helical" evidence="8">
    <location>
        <begin position="321"/>
        <end position="341"/>
    </location>
</feature>
<keyword evidence="2" id="KW-0808">Transferase</keyword>
<comment type="subcellular location">
    <subcellularLocation>
        <location evidence="1">Membrane</location>
        <topology evidence="1">Multi-pass membrane protein</topology>
    </subcellularLocation>
</comment>
<organism evidence="9 10">
    <name type="scientific">Coemansia reversa (strain ATCC 12441 / NRRL 1564)</name>
    <dbReference type="NCBI Taxonomy" id="763665"/>
    <lineage>
        <taxon>Eukaryota</taxon>
        <taxon>Fungi</taxon>
        <taxon>Fungi incertae sedis</taxon>
        <taxon>Zoopagomycota</taxon>
        <taxon>Kickxellomycotina</taxon>
        <taxon>Kickxellomycetes</taxon>
        <taxon>Kickxellales</taxon>
        <taxon>Kickxellaceae</taxon>
        <taxon>Coemansia</taxon>
    </lineage>
</organism>